<evidence type="ECO:0000256" key="1">
    <source>
        <dbReference type="SAM" id="MobiDB-lite"/>
    </source>
</evidence>
<dbReference type="EMBL" id="JBHULX010000001">
    <property type="protein sequence ID" value="MFD2589556.1"/>
    <property type="molecule type" value="Genomic_DNA"/>
</dbReference>
<dbReference type="RefSeq" id="WP_378258177.1">
    <property type="nucleotide sequence ID" value="NZ_JBHSJV010000001.1"/>
</dbReference>
<feature type="transmembrane region" description="Helical" evidence="2">
    <location>
        <begin position="34"/>
        <end position="55"/>
    </location>
</feature>
<feature type="compositionally biased region" description="Pro residues" evidence="1">
    <location>
        <begin position="436"/>
        <end position="446"/>
    </location>
</feature>
<feature type="domain" description="Peptidase M56" evidence="3">
    <location>
        <begin position="159"/>
        <end position="253"/>
    </location>
</feature>
<keyword evidence="5" id="KW-1185">Reference proteome</keyword>
<proteinExistence type="predicted"/>
<dbReference type="PANTHER" id="PTHR34978:SF3">
    <property type="entry name" value="SLR0241 PROTEIN"/>
    <property type="match status" value="1"/>
</dbReference>
<evidence type="ECO:0000259" key="3">
    <source>
        <dbReference type="Pfam" id="PF05569"/>
    </source>
</evidence>
<feature type="region of interest" description="Disordered" evidence="1">
    <location>
        <begin position="426"/>
        <end position="446"/>
    </location>
</feature>
<keyword evidence="2" id="KW-0472">Membrane</keyword>
<name>A0ABW5N359_9FLAO</name>
<dbReference type="InterPro" id="IPR008756">
    <property type="entry name" value="Peptidase_M56"/>
</dbReference>
<accession>A0ABW5N359</accession>
<evidence type="ECO:0000256" key="2">
    <source>
        <dbReference type="SAM" id="Phobius"/>
    </source>
</evidence>
<organism evidence="4 5">
    <name type="scientific">Aquimarina hainanensis</name>
    <dbReference type="NCBI Taxonomy" id="1578017"/>
    <lineage>
        <taxon>Bacteria</taxon>
        <taxon>Pseudomonadati</taxon>
        <taxon>Bacteroidota</taxon>
        <taxon>Flavobacteriia</taxon>
        <taxon>Flavobacteriales</taxon>
        <taxon>Flavobacteriaceae</taxon>
        <taxon>Aquimarina</taxon>
    </lineage>
</organism>
<keyword evidence="2" id="KW-1133">Transmembrane helix</keyword>
<evidence type="ECO:0000313" key="5">
    <source>
        <dbReference type="Proteomes" id="UP001597459"/>
    </source>
</evidence>
<comment type="caution">
    <text evidence="4">The sequence shown here is derived from an EMBL/GenBank/DDBJ whole genome shotgun (WGS) entry which is preliminary data.</text>
</comment>
<protein>
    <submittedName>
        <fullName evidence="4">M56 family metallopeptidase</fullName>
    </submittedName>
</protein>
<feature type="transmembrane region" description="Helical" evidence="2">
    <location>
        <begin position="88"/>
        <end position="106"/>
    </location>
</feature>
<dbReference type="InterPro" id="IPR052173">
    <property type="entry name" value="Beta-lactam_resp_regulator"/>
</dbReference>
<keyword evidence="2" id="KW-0812">Transmembrane</keyword>
<feature type="transmembrane region" description="Helical" evidence="2">
    <location>
        <begin position="6"/>
        <end position="22"/>
    </location>
</feature>
<dbReference type="Pfam" id="PF05569">
    <property type="entry name" value="Peptidase_M56"/>
    <property type="match status" value="1"/>
</dbReference>
<evidence type="ECO:0000313" key="4">
    <source>
        <dbReference type="EMBL" id="MFD2589556.1"/>
    </source>
</evidence>
<feature type="transmembrane region" description="Helical" evidence="2">
    <location>
        <begin position="263"/>
        <end position="283"/>
    </location>
</feature>
<reference evidence="5" key="1">
    <citation type="journal article" date="2019" name="Int. J. Syst. Evol. Microbiol.">
        <title>The Global Catalogue of Microorganisms (GCM) 10K type strain sequencing project: providing services to taxonomists for standard genome sequencing and annotation.</title>
        <authorList>
            <consortium name="The Broad Institute Genomics Platform"/>
            <consortium name="The Broad Institute Genome Sequencing Center for Infectious Disease"/>
            <person name="Wu L."/>
            <person name="Ma J."/>
        </authorList>
    </citation>
    <scope>NUCLEOTIDE SEQUENCE [LARGE SCALE GENOMIC DNA]</scope>
    <source>
        <strain evidence="5">KCTC 42423</strain>
    </source>
</reference>
<dbReference type="PANTHER" id="PTHR34978">
    <property type="entry name" value="POSSIBLE SENSOR-TRANSDUCER PROTEIN BLAR"/>
    <property type="match status" value="1"/>
</dbReference>
<gene>
    <name evidence="4" type="ORF">ACFSTE_01855</name>
</gene>
<dbReference type="CDD" id="cd07341">
    <property type="entry name" value="M56_BlaR1_MecR1_like"/>
    <property type="match status" value="1"/>
</dbReference>
<dbReference type="Proteomes" id="UP001597459">
    <property type="component" value="Unassembled WGS sequence"/>
</dbReference>
<sequence>MILYVLKSTLCLLLFWGFYMLFLEKEKIHRYKRWYLLVTIFIAYIIPLITISYTVSDVETTQLIQETPVGETKVEEGYQEGTEELVRLLIWSIYIVGVLIFGTRCIRNLWHLQQQIRHSEKRNDSTFISVLVDRKILPFTFLRYVFFSKEAYVNQEIPKEIILHEETHVRQRHTVDILFVEMFQVIFWFNPLWFWVKRAMKLNHEFLADQAVIDRQTSVQEYQQLLINYPISFNHTAIMSEINYSLTKKRLQMMKTSFSKRRAVLRLLMMIPIMGISMTLFNYQETIASDPFAPVVKQGKKTLHSEELQGVTAEMIARYNKWAKNIRKAQEKGRRVIIKSEELKEMRRIYGQMSEEQKRQAIPFPDVPPPPPPPLVRKGEVTAKMVSSFNRWAKKINKRIEERQRIILKEKETNYMKMIYNAMTKEQKEKSEAFPNIPPPPPPPKI</sequence>